<sequence>MTNKERFEELMQSVSDRPGFDRLMNYIRKSDFYTAPASTRFHLSCEGGLLQHSLNVYDALIGRLQMLDDGEYHYMVAGKSVASFSQGTLAVVSLLHDICKTNFYTVEYRNKKVYNDKGSKRDAGGRFDWQVVPAYAVEDKNPYGNGEKSVMMVEEFMKLSMEERYAIRWHMGMGDCSYNEIQAFNASCELYPLVLLLRNADQEASHFMEDPDGRKQIFKEAGQEAAAPADQMTFEEAPAMAPA</sequence>
<keyword evidence="1" id="KW-0547">Nucleotide-binding</keyword>
<accession>A0A8S5U8R0</accession>
<keyword evidence="1" id="KW-0067">ATP-binding</keyword>
<evidence type="ECO:0000313" key="1">
    <source>
        <dbReference type="EMBL" id="DAF90794.1"/>
    </source>
</evidence>
<name>A0A8S5U8R0_9CAUD</name>
<dbReference type="GO" id="GO:0004386">
    <property type="term" value="F:helicase activity"/>
    <property type="evidence" value="ECO:0007669"/>
    <property type="project" value="UniProtKB-KW"/>
</dbReference>
<dbReference type="EMBL" id="BK016037">
    <property type="protein sequence ID" value="DAF90794.1"/>
    <property type="molecule type" value="Genomic_DNA"/>
</dbReference>
<organism evidence="1">
    <name type="scientific">Myoviridae sp. ctp7F23</name>
    <dbReference type="NCBI Taxonomy" id="2825174"/>
    <lineage>
        <taxon>Viruses</taxon>
        <taxon>Duplodnaviria</taxon>
        <taxon>Heunggongvirae</taxon>
        <taxon>Uroviricota</taxon>
        <taxon>Caudoviricetes</taxon>
    </lineage>
</organism>
<protein>
    <submittedName>
        <fullName evidence="1">Putative helicase</fullName>
    </submittedName>
</protein>
<keyword evidence="1" id="KW-0378">Hydrolase</keyword>
<reference evidence="1" key="1">
    <citation type="journal article" date="2021" name="Proc. Natl. Acad. Sci. U.S.A.">
        <title>A Catalog of Tens of Thousands of Viruses from Human Metagenomes Reveals Hidden Associations with Chronic Diseases.</title>
        <authorList>
            <person name="Tisza M.J."/>
            <person name="Buck C.B."/>
        </authorList>
    </citation>
    <scope>NUCLEOTIDE SEQUENCE</scope>
    <source>
        <strain evidence="1">Ctp7F23</strain>
    </source>
</reference>
<keyword evidence="1" id="KW-0347">Helicase</keyword>
<proteinExistence type="predicted"/>